<keyword evidence="2" id="KW-1185">Reference proteome</keyword>
<evidence type="ECO:0000313" key="2">
    <source>
        <dbReference type="Proteomes" id="UP000006729"/>
    </source>
</evidence>
<reference evidence="1 2" key="1">
    <citation type="journal article" date="2006" name="Science">
        <title>The genome of black cottonwood, Populus trichocarpa (Torr. &amp; Gray).</title>
        <authorList>
            <person name="Tuskan G.A."/>
            <person name="Difazio S."/>
            <person name="Jansson S."/>
            <person name="Bohlmann J."/>
            <person name="Grigoriev I."/>
            <person name="Hellsten U."/>
            <person name="Putnam N."/>
            <person name="Ralph S."/>
            <person name="Rombauts S."/>
            <person name="Salamov A."/>
            <person name="Schein J."/>
            <person name="Sterck L."/>
            <person name="Aerts A."/>
            <person name="Bhalerao R.R."/>
            <person name="Bhalerao R.P."/>
            <person name="Blaudez D."/>
            <person name="Boerjan W."/>
            <person name="Brun A."/>
            <person name="Brunner A."/>
            <person name="Busov V."/>
            <person name="Campbell M."/>
            <person name="Carlson J."/>
            <person name="Chalot M."/>
            <person name="Chapman J."/>
            <person name="Chen G.L."/>
            <person name="Cooper D."/>
            <person name="Coutinho P.M."/>
            <person name="Couturier J."/>
            <person name="Covert S."/>
            <person name="Cronk Q."/>
            <person name="Cunningham R."/>
            <person name="Davis J."/>
            <person name="Degroeve S."/>
            <person name="Dejardin A."/>
            <person name="Depamphilis C."/>
            <person name="Detter J."/>
            <person name="Dirks B."/>
            <person name="Dubchak I."/>
            <person name="Duplessis S."/>
            <person name="Ehlting J."/>
            <person name="Ellis B."/>
            <person name="Gendler K."/>
            <person name="Goodstein D."/>
            <person name="Gribskov M."/>
            <person name="Grimwood J."/>
            <person name="Groover A."/>
            <person name="Gunter L."/>
            <person name="Hamberger B."/>
            <person name="Heinze B."/>
            <person name="Helariutta Y."/>
            <person name="Henrissat B."/>
            <person name="Holligan D."/>
            <person name="Holt R."/>
            <person name="Huang W."/>
            <person name="Islam-Faridi N."/>
            <person name="Jones S."/>
            <person name="Jones-Rhoades M."/>
            <person name="Jorgensen R."/>
            <person name="Joshi C."/>
            <person name="Kangasjarvi J."/>
            <person name="Karlsson J."/>
            <person name="Kelleher C."/>
            <person name="Kirkpatrick R."/>
            <person name="Kirst M."/>
            <person name="Kohler A."/>
            <person name="Kalluri U."/>
            <person name="Larimer F."/>
            <person name="Leebens-Mack J."/>
            <person name="Leple J.C."/>
            <person name="Locascio P."/>
            <person name="Lou Y."/>
            <person name="Lucas S."/>
            <person name="Martin F."/>
            <person name="Montanini B."/>
            <person name="Napoli C."/>
            <person name="Nelson D.R."/>
            <person name="Nelson C."/>
            <person name="Nieminen K."/>
            <person name="Nilsson O."/>
            <person name="Pereda V."/>
            <person name="Peter G."/>
            <person name="Philippe R."/>
            <person name="Pilate G."/>
            <person name="Poliakov A."/>
            <person name="Razumovskaya J."/>
            <person name="Richardson P."/>
            <person name="Rinaldi C."/>
            <person name="Ritland K."/>
            <person name="Rouze P."/>
            <person name="Ryaboy D."/>
            <person name="Schmutz J."/>
            <person name="Schrader J."/>
            <person name="Segerman B."/>
            <person name="Shin H."/>
            <person name="Siddiqui A."/>
            <person name="Sterky F."/>
            <person name="Terry A."/>
            <person name="Tsai C.J."/>
            <person name="Uberbacher E."/>
            <person name="Unneberg P."/>
            <person name="Vahala J."/>
            <person name="Wall K."/>
            <person name="Wessler S."/>
            <person name="Yang G."/>
            <person name="Yin T."/>
            <person name="Douglas C."/>
            <person name="Marra M."/>
            <person name="Sandberg G."/>
            <person name="Van de Peer Y."/>
            <person name="Rokhsar D."/>
        </authorList>
    </citation>
    <scope>NUCLEOTIDE SEQUENCE [LARGE SCALE GENOMIC DNA]</scope>
    <source>
        <strain evidence="2">cv. Nisqually</strain>
    </source>
</reference>
<name>A0ACC0T016_POPTR</name>
<protein>
    <submittedName>
        <fullName evidence="1">Uncharacterized protein</fullName>
    </submittedName>
</protein>
<sequence length="69" mass="7797">MMRFGYVVLITLLYELTRGIGRNTICLIEIIIGNFLENKKEIHLQGSLVADRSLFSTVGSCSFLDIWCA</sequence>
<proteinExistence type="predicted"/>
<organism evidence="1 2">
    <name type="scientific">Populus trichocarpa</name>
    <name type="common">Western balsam poplar</name>
    <name type="synonym">Populus balsamifera subsp. trichocarpa</name>
    <dbReference type="NCBI Taxonomy" id="3694"/>
    <lineage>
        <taxon>Eukaryota</taxon>
        <taxon>Viridiplantae</taxon>
        <taxon>Streptophyta</taxon>
        <taxon>Embryophyta</taxon>
        <taxon>Tracheophyta</taxon>
        <taxon>Spermatophyta</taxon>
        <taxon>Magnoliopsida</taxon>
        <taxon>eudicotyledons</taxon>
        <taxon>Gunneridae</taxon>
        <taxon>Pentapetalae</taxon>
        <taxon>rosids</taxon>
        <taxon>fabids</taxon>
        <taxon>Malpighiales</taxon>
        <taxon>Salicaceae</taxon>
        <taxon>Saliceae</taxon>
        <taxon>Populus</taxon>
    </lineage>
</organism>
<accession>A0ACC0T016</accession>
<comment type="caution">
    <text evidence="1">The sequence shown here is derived from an EMBL/GenBank/DDBJ whole genome shotgun (WGS) entry which is preliminary data.</text>
</comment>
<dbReference type="EMBL" id="CM009294">
    <property type="protein sequence ID" value="KAI9394884.1"/>
    <property type="molecule type" value="Genomic_DNA"/>
</dbReference>
<gene>
    <name evidence="1" type="ORF">POPTR_005G151601v4</name>
</gene>
<evidence type="ECO:0000313" key="1">
    <source>
        <dbReference type="EMBL" id="KAI9394884.1"/>
    </source>
</evidence>
<dbReference type="Proteomes" id="UP000006729">
    <property type="component" value="Chromosome 5"/>
</dbReference>